<reference evidence="1" key="1">
    <citation type="submission" date="2014-02" db="EMBL/GenBank/DDBJ databases">
        <title>The Genome Sequence of Trichophyton rubrum (morphotype fischeri) CBS 288.86.</title>
        <authorList>
            <consortium name="The Broad Institute Genomics Platform"/>
            <person name="Cuomo C.A."/>
            <person name="White T.C."/>
            <person name="Graser Y."/>
            <person name="Martinez-Rossi N."/>
            <person name="Heitman J."/>
            <person name="Young S.K."/>
            <person name="Zeng Q."/>
            <person name="Gargeya S."/>
            <person name="Abouelleil A."/>
            <person name="Alvarado L."/>
            <person name="Chapman S.B."/>
            <person name="Gainer-Dewar J."/>
            <person name="Goldberg J."/>
            <person name="Griggs A."/>
            <person name="Gujja S."/>
            <person name="Hansen M."/>
            <person name="Howarth C."/>
            <person name="Imamovic A."/>
            <person name="Larimer J."/>
            <person name="Martinez D."/>
            <person name="Murphy C."/>
            <person name="Pearson M.D."/>
            <person name="Persinoti G."/>
            <person name="Poon T."/>
            <person name="Priest M."/>
            <person name="Roberts A.D."/>
            <person name="Saif S."/>
            <person name="Shea T.D."/>
            <person name="Sykes S.N."/>
            <person name="Wortman J."/>
            <person name="Nusbaum C."/>
            <person name="Birren B."/>
        </authorList>
    </citation>
    <scope>NUCLEOTIDE SEQUENCE [LARGE SCALE GENOMIC DNA]</scope>
    <source>
        <strain evidence="1">CBS 288.86</strain>
    </source>
</reference>
<proteinExistence type="predicted"/>
<accession>A0A022W5I8</accession>
<name>A0A022W5I8_TRIRU</name>
<dbReference type="EMBL" id="KK207815">
    <property type="protein sequence ID" value="EZF53549.1"/>
    <property type="molecule type" value="Genomic_DNA"/>
</dbReference>
<dbReference type="Proteomes" id="UP000023758">
    <property type="component" value="Unassembled WGS sequence"/>
</dbReference>
<dbReference type="HOGENOM" id="CLU_1866562_0_0_1"/>
<dbReference type="AlphaFoldDB" id="A0A022W5I8"/>
<evidence type="ECO:0000313" key="1">
    <source>
        <dbReference type="EMBL" id="EZF53549.1"/>
    </source>
</evidence>
<gene>
    <name evidence="1" type="ORF">H103_03529</name>
</gene>
<protein>
    <submittedName>
        <fullName evidence="1">Uncharacterized protein</fullName>
    </submittedName>
</protein>
<sequence>MAQSAIVNDGWTDARVTPHALTSNLNKRVQELIRFDSSLDLRYPKFGTEGERIGNNSKVRMNKYVDWLTAFGERPTMIFGRIAPVGIKYRDYCTRGLLWIATSKGVQGPIAGRGSHPAVHVQHLLGEEWIGYNLLVE</sequence>
<organism evidence="1">
    <name type="scientific">Trichophyton rubrum CBS 288.86</name>
    <dbReference type="NCBI Taxonomy" id="1215330"/>
    <lineage>
        <taxon>Eukaryota</taxon>
        <taxon>Fungi</taxon>
        <taxon>Dikarya</taxon>
        <taxon>Ascomycota</taxon>
        <taxon>Pezizomycotina</taxon>
        <taxon>Eurotiomycetes</taxon>
        <taxon>Eurotiomycetidae</taxon>
        <taxon>Onygenales</taxon>
        <taxon>Arthrodermataceae</taxon>
        <taxon>Trichophyton</taxon>
    </lineage>
</organism>